<dbReference type="OrthoDB" id="5405665at2"/>
<sequence>MATGRKKKNVAASRGGFEQLTIFDVIKEDEARQQEERPAPGSFNISSRLRNAISEGLKRSSLSRYEVAARMSELVGVEITKSQLDSWTAESKEYHRFPAEYLPAFCLVTGHLEPLRMMARMLKCYVLESKEALLAELGRIDQVKRDLARREKVVREMIEKMWATG</sequence>
<keyword evidence="2" id="KW-1185">Reference proteome</keyword>
<reference evidence="2" key="1">
    <citation type="submission" date="2016-11" db="EMBL/GenBank/DDBJ databases">
        <authorList>
            <person name="Varghese N."/>
            <person name="Submissions S."/>
        </authorList>
    </citation>
    <scope>NUCLEOTIDE SEQUENCE [LARGE SCALE GENOMIC DNA]</scope>
    <source>
        <strain evidence="2">DSM 16057</strain>
    </source>
</reference>
<accession>A0A1M6KKD9</accession>
<evidence type="ECO:0000313" key="2">
    <source>
        <dbReference type="Proteomes" id="UP000184529"/>
    </source>
</evidence>
<dbReference type="STRING" id="1121432.SAMN02745219_02900"/>
<dbReference type="EMBL" id="FQZM01000043">
    <property type="protein sequence ID" value="SHJ59396.1"/>
    <property type="molecule type" value="Genomic_DNA"/>
</dbReference>
<dbReference type="Proteomes" id="UP000184529">
    <property type="component" value="Unassembled WGS sequence"/>
</dbReference>
<name>A0A1M6KKD9_9FIRM</name>
<gene>
    <name evidence="1" type="ORF">SAMN02745219_02900</name>
</gene>
<dbReference type="RefSeq" id="WP_084062513.1">
    <property type="nucleotide sequence ID" value="NZ_FQZM01000043.1"/>
</dbReference>
<organism evidence="1 2">
    <name type="scientific">Desulfofundulus thermosubterraneus DSM 16057</name>
    <dbReference type="NCBI Taxonomy" id="1121432"/>
    <lineage>
        <taxon>Bacteria</taxon>
        <taxon>Bacillati</taxon>
        <taxon>Bacillota</taxon>
        <taxon>Clostridia</taxon>
        <taxon>Eubacteriales</taxon>
        <taxon>Peptococcaceae</taxon>
        <taxon>Desulfofundulus</taxon>
    </lineage>
</organism>
<protein>
    <submittedName>
        <fullName evidence="1">Uncharacterized protein</fullName>
    </submittedName>
</protein>
<dbReference type="AlphaFoldDB" id="A0A1M6KKD9"/>
<evidence type="ECO:0000313" key="1">
    <source>
        <dbReference type="EMBL" id="SHJ59396.1"/>
    </source>
</evidence>
<proteinExistence type="predicted"/>